<evidence type="ECO:0000313" key="2">
    <source>
        <dbReference type="EMBL" id="XBT98117.1"/>
    </source>
</evidence>
<protein>
    <recommendedName>
        <fullName evidence="3">Type VI secretion protein</fullName>
    </recommendedName>
</protein>
<keyword evidence="2" id="KW-0614">Plasmid</keyword>
<reference evidence="2" key="1">
    <citation type="submission" date="2024-06" db="EMBL/GenBank/DDBJ databases">
        <authorList>
            <person name="Li T."/>
            <person name="Gao R."/>
        </authorList>
    </citation>
    <scope>NUCLEOTIDE SEQUENCE</scope>
    <source>
        <strain evidence="2">ZPR3</strain>
        <plasmid evidence="2">unnamed5</plasmid>
    </source>
</reference>
<organism evidence="2">
    <name type="scientific">Rhizobium sp. ZPR3</name>
    <dbReference type="NCBI Taxonomy" id="3158967"/>
    <lineage>
        <taxon>Bacteria</taxon>
        <taxon>Pseudomonadati</taxon>
        <taxon>Pseudomonadota</taxon>
        <taxon>Alphaproteobacteria</taxon>
        <taxon>Hyphomicrobiales</taxon>
        <taxon>Rhizobiaceae</taxon>
        <taxon>Rhizobium/Agrobacterium group</taxon>
        <taxon>Rhizobium</taxon>
    </lineage>
</organism>
<accession>A0AAU7S6M5</accession>
<dbReference type="EMBL" id="CP157965">
    <property type="protein sequence ID" value="XBT98117.1"/>
    <property type="molecule type" value="Genomic_DNA"/>
</dbReference>
<evidence type="ECO:0000256" key="1">
    <source>
        <dbReference type="SAM" id="SignalP"/>
    </source>
</evidence>
<keyword evidence="1" id="KW-0732">Signal</keyword>
<proteinExistence type="predicted"/>
<name>A0AAU7S6M5_9HYPH</name>
<feature type="signal peptide" evidence="1">
    <location>
        <begin position="1"/>
        <end position="24"/>
    </location>
</feature>
<dbReference type="RefSeq" id="WP_349963404.1">
    <property type="nucleotide sequence ID" value="NZ_CP157965.1"/>
</dbReference>
<sequence>MLNRSGLVSLVLVAGISIALPAQAEVPVNDAARTAKETNTAACMQRARTYKQSTVAPSRGVTTSFSTQGDLADVGQVSGASVSGSPLSGTTIGNSDLAILLAVGQGVAALKTKNVGQAVNALAAVAAAISSNRSTLKTQQNAIGTANSLQGAFDQNSTVRLSGAEIWNQAIGAVNTTVQMRNQRLIDAAAAESAATSVMTYDPAKASFVNDVKASGGN</sequence>
<geneLocation type="plasmid" evidence="2">
    <name>unnamed5</name>
</geneLocation>
<gene>
    <name evidence="2" type="ORF">ABM479_35330</name>
</gene>
<feature type="chain" id="PRO_5044020411" description="Type VI secretion protein" evidence="1">
    <location>
        <begin position="25"/>
        <end position="218"/>
    </location>
</feature>
<evidence type="ECO:0008006" key="3">
    <source>
        <dbReference type="Google" id="ProtNLM"/>
    </source>
</evidence>
<dbReference type="AlphaFoldDB" id="A0AAU7S6M5"/>